<accession>A0A0E9REU7</accession>
<evidence type="ECO:0000313" key="1">
    <source>
        <dbReference type="EMBL" id="JAH27619.1"/>
    </source>
</evidence>
<sequence>MSWTRTELQSGILTVQVLYITDLSKVQYL</sequence>
<name>A0A0E9REU7_ANGAN</name>
<protein>
    <submittedName>
        <fullName evidence="1">Uncharacterized protein</fullName>
    </submittedName>
</protein>
<organism evidence="1">
    <name type="scientific">Anguilla anguilla</name>
    <name type="common">European freshwater eel</name>
    <name type="synonym">Muraena anguilla</name>
    <dbReference type="NCBI Taxonomy" id="7936"/>
    <lineage>
        <taxon>Eukaryota</taxon>
        <taxon>Metazoa</taxon>
        <taxon>Chordata</taxon>
        <taxon>Craniata</taxon>
        <taxon>Vertebrata</taxon>
        <taxon>Euteleostomi</taxon>
        <taxon>Actinopterygii</taxon>
        <taxon>Neopterygii</taxon>
        <taxon>Teleostei</taxon>
        <taxon>Anguilliformes</taxon>
        <taxon>Anguillidae</taxon>
        <taxon>Anguilla</taxon>
    </lineage>
</organism>
<reference evidence="1" key="1">
    <citation type="submission" date="2014-11" db="EMBL/GenBank/DDBJ databases">
        <authorList>
            <person name="Amaro Gonzalez C."/>
        </authorList>
    </citation>
    <scope>NUCLEOTIDE SEQUENCE</scope>
</reference>
<dbReference type="AlphaFoldDB" id="A0A0E9REU7"/>
<reference evidence="1" key="2">
    <citation type="journal article" date="2015" name="Fish Shellfish Immunol.">
        <title>Early steps in the European eel (Anguilla anguilla)-Vibrio vulnificus interaction in the gills: Role of the RtxA13 toxin.</title>
        <authorList>
            <person name="Callol A."/>
            <person name="Pajuelo D."/>
            <person name="Ebbesson L."/>
            <person name="Teles M."/>
            <person name="MacKenzie S."/>
            <person name="Amaro C."/>
        </authorList>
    </citation>
    <scope>NUCLEOTIDE SEQUENCE</scope>
</reference>
<dbReference type="EMBL" id="GBXM01080958">
    <property type="protein sequence ID" value="JAH27619.1"/>
    <property type="molecule type" value="Transcribed_RNA"/>
</dbReference>
<proteinExistence type="predicted"/>